<keyword evidence="4" id="KW-0808">Transferase</keyword>
<comment type="subcellular location">
    <subcellularLocation>
        <location evidence="1 10">Golgi apparatus membrane</location>
        <topology evidence="1 10">Single-pass type II membrane protein</topology>
    </subcellularLocation>
</comment>
<dbReference type="STRING" id="7719.ENSCINP00000021980"/>
<proteinExistence type="inferred from homology"/>
<dbReference type="OMA" id="ACENERE"/>
<evidence type="ECO:0000256" key="6">
    <source>
        <dbReference type="ARBA" id="ARBA00022968"/>
    </source>
</evidence>
<evidence type="ECO:0000256" key="8">
    <source>
        <dbReference type="ARBA" id="ARBA00023034"/>
    </source>
</evidence>
<evidence type="ECO:0000256" key="5">
    <source>
        <dbReference type="ARBA" id="ARBA00022692"/>
    </source>
</evidence>
<dbReference type="GO" id="GO:0016758">
    <property type="term" value="F:hexosyltransferase activity"/>
    <property type="evidence" value="ECO:0007669"/>
    <property type="project" value="InterPro"/>
</dbReference>
<evidence type="ECO:0000256" key="4">
    <source>
        <dbReference type="ARBA" id="ARBA00022679"/>
    </source>
</evidence>
<dbReference type="GO" id="GO:0016757">
    <property type="term" value="F:glycosyltransferase activity"/>
    <property type="evidence" value="ECO:0000318"/>
    <property type="project" value="GO_Central"/>
</dbReference>
<dbReference type="PANTHER" id="PTHR11214:SF283">
    <property type="entry name" value="N-ACETYLLACTOSAMINIDE BETA-1,3-N-ACETYLGLUCOSAMINYLTRANSFERASE 4-LIKE"/>
    <property type="match status" value="1"/>
</dbReference>
<name>F6W819_CIOIN</name>
<dbReference type="GeneTree" id="ENSGT00940000163442"/>
<dbReference type="GO" id="GO:0006493">
    <property type="term" value="P:protein O-linked glycosylation"/>
    <property type="evidence" value="ECO:0000318"/>
    <property type="project" value="GO_Central"/>
</dbReference>
<dbReference type="Proteomes" id="UP000008144">
    <property type="component" value="Chromosome 2"/>
</dbReference>
<dbReference type="Ensembl" id="ENSCINT00000022226.1">
    <property type="protein sequence ID" value="ENSCINP00000021980.1"/>
    <property type="gene ID" value="ENSCING00000011527.1"/>
</dbReference>
<keyword evidence="5" id="KW-0812">Transmembrane</keyword>
<protein>
    <recommendedName>
        <fullName evidence="10">Hexosyltransferase</fullName>
        <ecNumber evidence="10">2.4.1.-</ecNumber>
    </recommendedName>
</protein>
<evidence type="ECO:0000256" key="10">
    <source>
        <dbReference type="RuleBase" id="RU363063"/>
    </source>
</evidence>
<organism evidence="11 12">
    <name type="scientific">Ciona intestinalis</name>
    <name type="common">Transparent sea squirt</name>
    <name type="synonym">Ascidia intestinalis</name>
    <dbReference type="NCBI Taxonomy" id="7719"/>
    <lineage>
        <taxon>Eukaryota</taxon>
        <taxon>Metazoa</taxon>
        <taxon>Chordata</taxon>
        <taxon>Tunicata</taxon>
        <taxon>Ascidiacea</taxon>
        <taxon>Phlebobranchia</taxon>
        <taxon>Cionidae</taxon>
        <taxon>Ciona</taxon>
    </lineage>
</organism>
<evidence type="ECO:0000256" key="7">
    <source>
        <dbReference type="ARBA" id="ARBA00022989"/>
    </source>
</evidence>
<dbReference type="EC" id="2.4.1.-" evidence="10"/>
<dbReference type="Pfam" id="PF01762">
    <property type="entry name" value="Galactosyl_T"/>
    <property type="match status" value="1"/>
</dbReference>
<dbReference type="InterPro" id="IPR002659">
    <property type="entry name" value="Glyco_trans_31"/>
</dbReference>
<dbReference type="GO" id="GO:0000139">
    <property type="term" value="C:Golgi membrane"/>
    <property type="evidence" value="ECO:0000318"/>
    <property type="project" value="GO_Central"/>
</dbReference>
<evidence type="ECO:0000313" key="11">
    <source>
        <dbReference type="Ensembl" id="ENSCINP00000021980.1"/>
    </source>
</evidence>
<dbReference type="HOGENOM" id="CLU_036849_2_4_1"/>
<keyword evidence="8 10" id="KW-0333">Golgi apparatus</keyword>
<keyword evidence="9" id="KW-0472">Membrane</keyword>
<dbReference type="PANTHER" id="PTHR11214">
    <property type="entry name" value="BETA-1,3-N-ACETYLGLUCOSAMINYLTRANSFERASE"/>
    <property type="match status" value="1"/>
</dbReference>
<keyword evidence="6" id="KW-0735">Signal-anchor</keyword>
<dbReference type="EMBL" id="EAAA01001428">
    <property type="status" value="NOT_ANNOTATED_CDS"/>
    <property type="molecule type" value="Genomic_DNA"/>
</dbReference>
<accession>F6W819</accession>
<reference evidence="11" key="3">
    <citation type="submission" date="2025-08" db="UniProtKB">
        <authorList>
            <consortium name="Ensembl"/>
        </authorList>
    </citation>
    <scope>IDENTIFICATION</scope>
</reference>
<reference evidence="12" key="1">
    <citation type="journal article" date="2002" name="Science">
        <title>The draft genome of Ciona intestinalis: insights into chordate and vertebrate origins.</title>
        <authorList>
            <person name="Dehal P."/>
            <person name="Satou Y."/>
            <person name="Campbell R.K."/>
            <person name="Chapman J."/>
            <person name="Degnan B."/>
            <person name="De Tomaso A."/>
            <person name="Davidson B."/>
            <person name="Di Gregorio A."/>
            <person name="Gelpke M."/>
            <person name="Goodstein D.M."/>
            <person name="Harafuji N."/>
            <person name="Hastings K.E."/>
            <person name="Ho I."/>
            <person name="Hotta K."/>
            <person name="Huang W."/>
            <person name="Kawashima T."/>
            <person name="Lemaire P."/>
            <person name="Martinez D."/>
            <person name="Meinertzhagen I.A."/>
            <person name="Necula S."/>
            <person name="Nonaka M."/>
            <person name="Putnam N."/>
            <person name="Rash S."/>
            <person name="Saiga H."/>
            <person name="Satake M."/>
            <person name="Terry A."/>
            <person name="Yamada L."/>
            <person name="Wang H.G."/>
            <person name="Awazu S."/>
            <person name="Azumi K."/>
            <person name="Boore J."/>
            <person name="Branno M."/>
            <person name="Chin-Bow S."/>
            <person name="DeSantis R."/>
            <person name="Doyle S."/>
            <person name="Francino P."/>
            <person name="Keys D.N."/>
            <person name="Haga S."/>
            <person name="Hayashi H."/>
            <person name="Hino K."/>
            <person name="Imai K.S."/>
            <person name="Inaba K."/>
            <person name="Kano S."/>
            <person name="Kobayashi K."/>
            <person name="Kobayashi M."/>
            <person name="Lee B.I."/>
            <person name="Makabe K.W."/>
            <person name="Manohar C."/>
            <person name="Matassi G."/>
            <person name="Medina M."/>
            <person name="Mochizuki Y."/>
            <person name="Mount S."/>
            <person name="Morishita T."/>
            <person name="Miura S."/>
            <person name="Nakayama A."/>
            <person name="Nishizaka S."/>
            <person name="Nomoto H."/>
            <person name="Ohta F."/>
            <person name="Oishi K."/>
            <person name="Rigoutsos I."/>
            <person name="Sano M."/>
            <person name="Sasaki A."/>
            <person name="Sasakura Y."/>
            <person name="Shoguchi E."/>
            <person name="Shin-i T."/>
            <person name="Spagnuolo A."/>
            <person name="Stainier D."/>
            <person name="Suzuki M.M."/>
            <person name="Tassy O."/>
            <person name="Takatori N."/>
            <person name="Tokuoka M."/>
            <person name="Yagi K."/>
            <person name="Yoshizaki F."/>
            <person name="Wada S."/>
            <person name="Zhang C."/>
            <person name="Hyatt P.D."/>
            <person name="Larimer F."/>
            <person name="Detter C."/>
            <person name="Doggett N."/>
            <person name="Glavina T."/>
            <person name="Hawkins T."/>
            <person name="Richardson P."/>
            <person name="Lucas S."/>
            <person name="Kohara Y."/>
            <person name="Levine M."/>
            <person name="Satoh N."/>
            <person name="Rokhsar D.S."/>
        </authorList>
    </citation>
    <scope>NUCLEOTIDE SEQUENCE [LARGE SCALE GENOMIC DNA]</scope>
</reference>
<comment type="similarity">
    <text evidence="2 10">Belongs to the glycosyltransferase 31 family.</text>
</comment>
<keyword evidence="7" id="KW-1133">Transmembrane helix</keyword>
<keyword evidence="12" id="KW-1185">Reference proteome</keyword>
<dbReference type="AlphaFoldDB" id="F6W819"/>
<evidence type="ECO:0000313" key="12">
    <source>
        <dbReference type="Proteomes" id="UP000008144"/>
    </source>
</evidence>
<evidence type="ECO:0000256" key="2">
    <source>
        <dbReference type="ARBA" id="ARBA00008661"/>
    </source>
</evidence>
<dbReference type="InParanoid" id="F6W819"/>
<evidence type="ECO:0000256" key="1">
    <source>
        <dbReference type="ARBA" id="ARBA00004323"/>
    </source>
</evidence>
<evidence type="ECO:0000256" key="3">
    <source>
        <dbReference type="ARBA" id="ARBA00022676"/>
    </source>
</evidence>
<reference evidence="11" key="4">
    <citation type="submission" date="2025-09" db="UniProtKB">
        <authorList>
            <consortium name="Ensembl"/>
        </authorList>
    </citation>
    <scope>IDENTIFICATION</scope>
</reference>
<evidence type="ECO:0000256" key="9">
    <source>
        <dbReference type="ARBA" id="ARBA00023136"/>
    </source>
</evidence>
<reference evidence="11" key="2">
    <citation type="journal article" date="2008" name="Genome Biol.">
        <title>Improved genome assembly and evidence-based global gene model set for the chordate Ciona intestinalis: new insight into intron and operon populations.</title>
        <authorList>
            <person name="Satou Y."/>
            <person name="Mineta K."/>
            <person name="Ogasawara M."/>
            <person name="Sasakura Y."/>
            <person name="Shoguchi E."/>
            <person name="Ueno K."/>
            <person name="Yamada L."/>
            <person name="Matsumoto J."/>
            <person name="Wasserscheid J."/>
            <person name="Dewar K."/>
            <person name="Wiley G.B."/>
            <person name="Macmil S.L."/>
            <person name="Roe B.A."/>
            <person name="Zeller R.W."/>
            <person name="Hastings K.E."/>
            <person name="Lemaire P."/>
            <person name="Lindquist E."/>
            <person name="Endo T."/>
            <person name="Hotta K."/>
            <person name="Inaba K."/>
        </authorList>
    </citation>
    <scope>NUCLEOTIDE SEQUENCE [LARGE SCALE GENOMIC DNA]</scope>
    <source>
        <strain evidence="11">wild type</strain>
    </source>
</reference>
<sequence length="326" mass="38032">MHLRTLNMRPEVLHVETTSETTNLSSTHTPICKKNFLYLTEPTKHKLNSTYDKEKNCMALKESTSISLVNFVVSSAPNFRARQIIRETSGSVSFVNGLSIKHVFVVGKSTEENTNMKIIKESEEHEDVLFYDYPDTYLNLVYKTLALLQWANENLSTQVIISKTDDDVAVDFLELSKNLKDILDELLACENEREKNVFEHFPMICGLDYRVRDVPMRRKSHKNYIPIEEYAPSTYPTFCNGPMYVIPMAIAKDVYKLTCVHEMLRTEDVWFTGIVRDRLGKGDRNIMRRKYPFAQHYQTSETTLEHREHNMRRVHISMVEKIVYSK</sequence>
<keyword evidence="3 10" id="KW-0328">Glycosyltransferase</keyword>